<evidence type="ECO:0000313" key="4">
    <source>
        <dbReference type="Proteomes" id="UP000193642"/>
    </source>
</evidence>
<dbReference type="OrthoDB" id="2138430at2759"/>
<comment type="caution">
    <text evidence="3">The sequence shown here is derived from an EMBL/GenBank/DDBJ whole genome shotgun (WGS) entry which is preliminary data.</text>
</comment>
<proteinExistence type="predicted"/>
<sequence length="143" mass="16057">MLHLKVDPKMSDTATSDHQVSSSNNETTTKVTEPERLAQLQLDAYNAHDITAFTACYAPTIKVYSFPSNILRLSGIESFTTRYATVFTEYPALHARLENRIVLGDKCIDEEYVTGRGEGVIRAVAIYHVKDGLIQSVWFVDEK</sequence>
<feature type="domain" description="SnoaL-like" evidence="2">
    <location>
        <begin position="42"/>
        <end position="135"/>
    </location>
</feature>
<feature type="compositionally biased region" description="Polar residues" evidence="1">
    <location>
        <begin position="12"/>
        <end position="31"/>
    </location>
</feature>
<evidence type="ECO:0000256" key="1">
    <source>
        <dbReference type="SAM" id="MobiDB-lite"/>
    </source>
</evidence>
<gene>
    <name evidence="3" type="ORF">BCR33DRAFT_767073</name>
</gene>
<accession>A0A1Y2C533</accession>
<feature type="compositionally biased region" description="Basic and acidic residues" evidence="1">
    <location>
        <begin position="1"/>
        <end position="10"/>
    </location>
</feature>
<organism evidence="3 4">
    <name type="scientific">Rhizoclosmatium globosum</name>
    <dbReference type="NCBI Taxonomy" id="329046"/>
    <lineage>
        <taxon>Eukaryota</taxon>
        <taxon>Fungi</taxon>
        <taxon>Fungi incertae sedis</taxon>
        <taxon>Chytridiomycota</taxon>
        <taxon>Chytridiomycota incertae sedis</taxon>
        <taxon>Chytridiomycetes</taxon>
        <taxon>Chytridiales</taxon>
        <taxon>Chytriomycetaceae</taxon>
        <taxon>Rhizoclosmatium</taxon>
    </lineage>
</organism>
<feature type="region of interest" description="Disordered" evidence="1">
    <location>
        <begin position="1"/>
        <end position="32"/>
    </location>
</feature>
<reference evidence="3 4" key="1">
    <citation type="submission" date="2016-07" db="EMBL/GenBank/DDBJ databases">
        <title>Pervasive Adenine N6-methylation of Active Genes in Fungi.</title>
        <authorList>
            <consortium name="DOE Joint Genome Institute"/>
            <person name="Mondo S.J."/>
            <person name="Dannebaum R.O."/>
            <person name="Kuo R.C."/>
            <person name="Labutti K."/>
            <person name="Haridas S."/>
            <person name="Kuo A."/>
            <person name="Salamov A."/>
            <person name="Ahrendt S.R."/>
            <person name="Lipzen A."/>
            <person name="Sullivan W."/>
            <person name="Andreopoulos W.B."/>
            <person name="Clum A."/>
            <person name="Lindquist E."/>
            <person name="Daum C."/>
            <person name="Ramamoorthy G.K."/>
            <person name="Gryganskyi A."/>
            <person name="Culley D."/>
            <person name="Magnuson J.K."/>
            <person name="James T.Y."/>
            <person name="O'Malley M.A."/>
            <person name="Stajich J.E."/>
            <person name="Spatafora J.W."/>
            <person name="Visel A."/>
            <person name="Grigoriev I.V."/>
        </authorList>
    </citation>
    <scope>NUCLEOTIDE SEQUENCE [LARGE SCALE GENOMIC DNA]</scope>
    <source>
        <strain evidence="3 4">JEL800</strain>
    </source>
</reference>
<dbReference type="SUPFAM" id="SSF54427">
    <property type="entry name" value="NTF2-like"/>
    <property type="match status" value="1"/>
</dbReference>
<dbReference type="EMBL" id="MCGO01000029">
    <property type="protein sequence ID" value="ORY42152.1"/>
    <property type="molecule type" value="Genomic_DNA"/>
</dbReference>
<name>A0A1Y2C533_9FUNG</name>
<evidence type="ECO:0000313" key="3">
    <source>
        <dbReference type="EMBL" id="ORY42152.1"/>
    </source>
</evidence>
<protein>
    <recommendedName>
        <fullName evidence="2">SnoaL-like domain-containing protein</fullName>
    </recommendedName>
</protein>
<dbReference type="InterPro" id="IPR032710">
    <property type="entry name" value="NTF2-like_dom_sf"/>
</dbReference>
<dbReference type="InterPro" id="IPR037401">
    <property type="entry name" value="SnoaL-like"/>
</dbReference>
<feature type="non-terminal residue" evidence="3">
    <location>
        <position position="143"/>
    </location>
</feature>
<dbReference type="Pfam" id="PF12680">
    <property type="entry name" value="SnoaL_2"/>
    <property type="match status" value="1"/>
</dbReference>
<dbReference type="Proteomes" id="UP000193642">
    <property type="component" value="Unassembled WGS sequence"/>
</dbReference>
<keyword evidence="4" id="KW-1185">Reference proteome</keyword>
<evidence type="ECO:0000259" key="2">
    <source>
        <dbReference type="Pfam" id="PF12680"/>
    </source>
</evidence>
<dbReference type="AlphaFoldDB" id="A0A1Y2C533"/>
<dbReference type="Gene3D" id="3.10.450.50">
    <property type="match status" value="1"/>
</dbReference>